<feature type="transmembrane region" description="Helical" evidence="1">
    <location>
        <begin position="94"/>
        <end position="111"/>
    </location>
</feature>
<dbReference type="AlphaFoldDB" id="A0A0X8XB88"/>
<feature type="transmembrane region" description="Helical" evidence="1">
    <location>
        <begin position="213"/>
        <end position="233"/>
    </location>
</feature>
<keyword evidence="1" id="KW-1133">Transmembrane helix</keyword>
<dbReference type="InterPro" id="IPR002541">
    <property type="entry name" value="Cyt_c_assembly"/>
</dbReference>
<dbReference type="GO" id="GO:0005886">
    <property type="term" value="C:plasma membrane"/>
    <property type="evidence" value="ECO:0007669"/>
    <property type="project" value="TreeGrafter"/>
</dbReference>
<dbReference type="PANTHER" id="PTHR38034">
    <property type="entry name" value="INNER MEMBRANE PROTEIN YPJD"/>
    <property type="match status" value="1"/>
</dbReference>
<dbReference type="InterPro" id="IPR052372">
    <property type="entry name" value="YpjD/HemX"/>
</dbReference>
<reference evidence="3" key="1">
    <citation type="submission" date="2016-02" db="EMBL/GenBank/DDBJ databases">
        <title>Halorhodospira halochloris DSM-1059 complete genome, version 2.</title>
        <authorList>
            <person name="Tsukatani Y."/>
        </authorList>
    </citation>
    <scope>NUCLEOTIDE SEQUENCE</scope>
    <source>
        <strain evidence="3">DSM 1059</strain>
    </source>
</reference>
<keyword evidence="1" id="KW-0472">Membrane</keyword>
<evidence type="ECO:0000256" key="1">
    <source>
        <dbReference type="SAM" id="Phobius"/>
    </source>
</evidence>
<evidence type="ECO:0000313" key="3">
    <source>
        <dbReference type="EMBL" id="BAU58801.1"/>
    </source>
</evidence>
<dbReference type="KEGG" id="hhk:HH1059_20920"/>
<name>A0A0X8XB88_HALHR</name>
<feature type="transmembrane region" description="Helical" evidence="1">
    <location>
        <begin position="6"/>
        <end position="27"/>
    </location>
</feature>
<feature type="transmembrane region" description="Helical" evidence="1">
    <location>
        <begin position="178"/>
        <end position="201"/>
    </location>
</feature>
<evidence type="ECO:0000259" key="2">
    <source>
        <dbReference type="Pfam" id="PF01578"/>
    </source>
</evidence>
<feature type="transmembrane region" description="Helical" evidence="1">
    <location>
        <begin position="123"/>
        <end position="151"/>
    </location>
</feature>
<keyword evidence="1" id="KW-0812">Transmembrane</keyword>
<gene>
    <name evidence="3" type="ORF">HH1059_20920</name>
</gene>
<feature type="transmembrane region" description="Helical" evidence="1">
    <location>
        <begin position="67"/>
        <end position="87"/>
    </location>
</feature>
<feature type="transmembrane region" description="Helical" evidence="1">
    <location>
        <begin position="245"/>
        <end position="266"/>
    </location>
</feature>
<dbReference type="GO" id="GO:0020037">
    <property type="term" value="F:heme binding"/>
    <property type="evidence" value="ECO:0007669"/>
    <property type="project" value="InterPro"/>
</dbReference>
<dbReference type="RefSeq" id="WP_096410098.1">
    <property type="nucleotide sequence ID" value="NZ_AP017372.2"/>
</dbReference>
<evidence type="ECO:0000313" key="4">
    <source>
        <dbReference type="Proteomes" id="UP000218890"/>
    </source>
</evidence>
<dbReference type="OrthoDB" id="9780793at2"/>
<proteinExistence type="predicted"/>
<accession>A0A0X8XB88</accession>
<organism evidence="3 4">
    <name type="scientific">Halorhodospira halochloris</name>
    <name type="common">Ectothiorhodospira halochloris</name>
    <dbReference type="NCBI Taxonomy" id="1052"/>
    <lineage>
        <taxon>Bacteria</taxon>
        <taxon>Pseudomonadati</taxon>
        <taxon>Pseudomonadota</taxon>
        <taxon>Gammaproteobacteria</taxon>
        <taxon>Chromatiales</taxon>
        <taxon>Ectothiorhodospiraceae</taxon>
        <taxon>Halorhodospira</taxon>
    </lineage>
</organism>
<dbReference type="GO" id="GO:0017004">
    <property type="term" value="P:cytochrome complex assembly"/>
    <property type="evidence" value="ECO:0007669"/>
    <property type="project" value="InterPro"/>
</dbReference>
<sequence length="268" mass="28998">MYVLALTIITALLYLAAAGAIGNRIYFGEERGPARSTGLALAAAAVGVHAVLVAETTWAGVELNLSIFNALSLVTWISCAGVVAFSLRHRIEHLGLLLWPITSLAVLTTLFEDPGTSVTRDPFLTTHIVISMAAYAILLAAVIQAITVAILDNRLRTHRRAIGFVRRLPALRTMERQLLWLVAIGFSALTISLATGLGFFFDEVASGGMIHKTSLSIASWLAFGFLLFGHTLWGWRGQTAVRWTVLGFVALMLGYFGSKFVIELILNG</sequence>
<feature type="transmembrane region" description="Helical" evidence="1">
    <location>
        <begin position="39"/>
        <end position="61"/>
    </location>
</feature>
<protein>
    <submittedName>
        <fullName evidence="3">CcsA-related protein</fullName>
    </submittedName>
</protein>
<dbReference type="EMBL" id="AP017372">
    <property type="protein sequence ID" value="BAU58801.1"/>
    <property type="molecule type" value="Genomic_DNA"/>
</dbReference>
<dbReference type="PANTHER" id="PTHR38034:SF1">
    <property type="entry name" value="INNER MEMBRANE PROTEIN YPJD"/>
    <property type="match status" value="1"/>
</dbReference>
<feature type="domain" description="Cytochrome c assembly protein" evidence="2">
    <location>
        <begin position="61"/>
        <end position="265"/>
    </location>
</feature>
<dbReference type="Pfam" id="PF01578">
    <property type="entry name" value="Cytochrom_C_asm"/>
    <property type="match status" value="1"/>
</dbReference>
<keyword evidence="4" id="KW-1185">Reference proteome</keyword>
<dbReference type="Proteomes" id="UP000218890">
    <property type="component" value="Chromosome"/>
</dbReference>